<evidence type="ECO:0000313" key="1">
    <source>
        <dbReference type="EMBL" id="RZT35396.1"/>
    </source>
</evidence>
<gene>
    <name evidence="1" type="ORF">EV147_3832</name>
</gene>
<proteinExistence type="predicted"/>
<reference evidence="1 2" key="1">
    <citation type="journal article" date="2015" name="Stand. Genomic Sci.">
        <title>Genomic Encyclopedia of Bacterial and Archaeal Type Strains, Phase III: the genomes of soil and plant-associated and newly described type strains.</title>
        <authorList>
            <person name="Whitman W.B."/>
            <person name="Woyke T."/>
            <person name="Klenk H.P."/>
            <person name="Zhou Y."/>
            <person name="Lilburn T.G."/>
            <person name="Beck B.J."/>
            <person name="De Vos P."/>
            <person name="Vandamme P."/>
            <person name="Eisen J.A."/>
            <person name="Garrity G."/>
            <person name="Hugenholtz P."/>
            <person name="Kyrpides N.C."/>
        </authorList>
    </citation>
    <scope>NUCLEOTIDE SEQUENCE [LARGE SCALE GENOMIC DNA]</scope>
    <source>
        <strain evidence="1 2">ASC-9842</strain>
    </source>
</reference>
<dbReference type="Proteomes" id="UP000291078">
    <property type="component" value="Unassembled WGS sequence"/>
</dbReference>
<keyword evidence="2" id="KW-1185">Reference proteome</keyword>
<dbReference type="OrthoDB" id="8964600at2"/>
<comment type="caution">
    <text evidence="1">The sequence shown here is derived from an EMBL/GenBank/DDBJ whole genome shotgun (WGS) entry which is preliminary data.</text>
</comment>
<organism evidence="1 2">
    <name type="scientific">Cupriavidus agavae</name>
    <dbReference type="NCBI Taxonomy" id="1001822"/>
    <lineage>
        <taxon>Bacteria</taxon>
        <taxon>Pseudomonadati</taxon>
        <taxon>Pseudomonadota</taxon>
        <taxon>Betaproteobacteria</taxon>
        <taxon>Burkholderiales</taxon>
        <taxon>Burkholderiaceae</taxon>
        <taxon>Cupriavidus</taxon>
    </lineage>
</organism>
<evidence type="ECO:0000313" key="2">
    <source>
        <dbReference type="Proteomes" id="UP000291078"/>
    </source>
</evidence>
<dbReference type="EMBL" id="SGXM01000006">
    <property type="protein sequence ID" value="RZT35396.1"/>
    <property type="molecule type" value="Genomic_DNA"/>
</dbReference>
<dbReference type="AlphaFoldDB" id="A0A4Q7RNW4"/>
<dbReference type="RefSeq" id="WP_130392797.1">
    <property type="nucleotide sequence ID" value="NZ_SGXM01000006.1"/>
</dbReference>
<name>A0A4Q7RNW4_9BURK</name>
<accession>A0A4Q7RNW4</accession>
<protein>
    <submittedName>
        <fullName evidence="1">Uncharacterized protein</fullName>
    </submittedName>
</protein>
<sequence>METTTAGWQLDFFGEAAAIVVTPPKIDPLPDPSLWSASVREQMVDALISLACDSRRGDNMPESLIDCADLLRDRIRSKPSLDLEDYSMTLGWIFGYWDGALPYTYVCAVCGVSPEVLQDVILNNARLKADLDEVRRQCCGSLL</sequence>